<gene>
    <name evidence="1" type="ORF">MNBD_GAMMA10-507</name>
</gene>
<dbReference type="EMBL" id="UOFJ01000145">
    <property type="protein sequence ID" value="VAW64742.1"/>
    <property type="molecule type" value="Genomic_DNA"/>
</dbReference>
<protein>
    <submittedName>
        <fullName evidence="1">Uncharacterized protein</fullName>
    </submittedName>
</protein>
<dbReference type="AlphaFoldDB" id="A0A3B0XNL5"/>
<accession>A0A3B0XNL5</accession>
<organism evidence="1">
    <name type="scientific">hydrothermal vent metagenome</name>
    <dbReference type="NCBI Taxonomy" id="652676"/>
    <lineage>
        <taxon>unclassified sequences</taxon>
        <taxon>metagenomes</taxon>
        <taxon>ecological metagenomes</taxon>
    </lineage>
</organism>
<proteinExistence type="predicted"/>
<sequence>MNTWVPNLEGVNRFKQRINYPKIIQHITDEKKVQMKWSQVLKKIDISSASAWVSYKESGSVLSGNHAKFSDFFENGKKNINIQLHVFTGLPNKAVIEKAVLLTGYASAPDIKKEYSKNGPGDFYLYSRHSEEGTGDRSAICVFKNIVLVIKSIENDVDVRSVAKLLVDLMSNSLVKNNEIPEISYNTLQSAQKVKTGDTFWVDIQFSSGNYPDDYDVDLPIIPIPEGMEYVKNDESKYYLKASQPGTYQFDMWVMDKRTLITNTVTFDIIVKD</sequence>
<evidence type="ECO:0000313" key="1">
    <source>
        <dbReference type="EMBL" id="VAW64742.1"/>
    </source>
</evidence>
<reference evidence="1" key="1">
    <citation type="submission" date="2018-06" db="EMBL/GenBank/DDBJ databases">
        <authorList>
            <person name="Zhirakovskaya E."/>
        </authorList>
    </citation>
    <scope>NUCLEOTIDE SEQUENCE</scope>
</reference>
<name>A0A3B0XNL5_9ZZZZ</name>